<keyword evidence="3" id="KW-1185">Reference proteome</keyword>
<evidence type="ECO:0000313" key="2">
    <source>
        <dbReference type="EMBL" id="CAD7671622.1"/>
    </source>
</evidence>
<organism evidence="2 3">
    <name type="scientific">Nyctereutes procyonoides</name>
    <name type="common">Raccoon dog</name>
    <name type="synonym">Canis procyonoides</name>
    <dbReference type="NCBI Taxonomy" id="34880"/>
    <lineage>
        <taxon>Eukaryota</taxon>
        <taxon>Metazoa</taxon>
        <taxon>Chordata</taxon>
        <taxon>Craniata</taxon>
        <taxon>Vertebrata</taxon>
        <taxon>Euteleostomi</taxon>
        <taxon>Mammalia</taxon>
        <taxon>Eutheria</taxon>
        <taxon>Laurasiatheria</taxon>
        <taxon>Carnivora</taxon>
        <taxon>Caniformia</taxon>
        <taxon>Canidae</taxon>
        <taxon>Nyctereutes</taxon>
    </lineage>
</organism>
<dbReference type="Proteomes" id="UP000645828">
    <property type="component" value="Unassembled WGS sequence"/>
</dbReference>
<protein>
    <submittedName>
        <fullName evidence="2">(raccoon dog) hypothetical protein</fullName>
    </submittedName>
</protein>
<reference evidence="2" key="1">
    <citation type="submission" date="2020-12" db="EMBL/GenBank/DDBJ databases">
        <authorList>
            <consortium name="Molecular Ecology Group"/>
        </authorList>
    </citation>
    <scope>NUCLEOTIDE SEQUENCE</scope>
    <source>
        <strain evidence="2">TBG_1078</strain>
    </source>
</reference>
<evidence type="ECO:0000313" key="3">
    <source>
        <dbReference type="Proteomes" id="UP000645828"/>
    </source>
</evidence>
<comment type="caution">
    <text evidence="2">The sequence shown here is derived from an EMBL/GenBank/DDBJ whole genome shotgun (WGS) entry which is preliminary data.</text>
</comment>
<evidence type="ECO:0000256" key="1">
    <source>
        <dbReference type="SAM" id="MobiDB-lite"/>
    </source>
</evidence>
<proteinExistence type="predicted"/>
<accession>A0A811Y5W1</accession>
<feature type="region of interest" description="Disordered" evidence="1">
    <location>
        <begin position="1"/>
        <end position="30"/>
    </location>
</feature>
<sequence length="97" mass="10884">MQGALRTEQRLTGSQGEEHRSNIGRRNSRSSKYTLEAGHKQNVHLNEYHQVSLKADAGLPKRLLKKIRLGLEVDSCLFQEWNGAVMTSKVPPIDSDA</sequence>
<dbReference type="EMBL" id="CAJHUB010000663">
    <property type="protein sequence ID" value="CAD7671622.1"/>
    <property type="molecule type" value="Genomic_DNA"/>
</dbReference>
<name>A0A811Y5W1_NYCPR</name>
<dbReference type="AlphaFoldDB" id="A0A811Y5W1"/>
<gene>
    <name evidence="2" type="ORF">NYPRO_LOCUS4417</name>
</gene>